<dbReference type="Proteomes" id="UP000555103">
    <property type="component" value="Unassembled WGS sequence"/>
</dbReference>
<dbReference type="GO" id="GO:0001681">
    <property type="term" value="F:sialate O-acetylesterase activity"/>
    <property type="evidence" value="ECO:0007669"/>
    <property type="project" value="UniProtKB-EC"/>
</dbReference>
<organism evidence="3 4">
    <name type="scientific">Dysgonomonas hofstadii</name>
    <dbReference type="NCBI Taxonomy" id="637886"/>
    <lineage>
        <taxon>Bacteria</taxon>
        <taxon>Pseudomonadati</taxon>
        <taxon>Bacteroidota</taxon>
        <taxon>Bacteroidia</taxon>
        <taxon>Bacteroidales</taxon>
        <taxon>Dysgonomonadaceae</taxon>
        <taxon>Dysgonomonas</taxon>
    </lineage>
</organism>
<dbReference type="GO" id="GO:0005975">
    <property type="term" value="P:carbohydrate metabolic process"/>
    <property type="evidence" value="ECO:0007669"/>
    <property type="project" value="InterPro"/>
</dbReference>
<feature type="domain" description="Sialate O-acetylesterase" evidence="2">
    <location>
        <begin position="411"/>
        <end position="507"/>
    </location>
</feature>
<dbReference type="EMBL" id="JACIEP010000001">
    <property type="protein sequence ID" value="MBB4034351.1"/>
    <property type="molecule type" value="Genomic_DNA"/>
</dbReference>
<evidence type="ECO:0000313" key="3">
    <source>
        <dbReference type="EMBL" id="MBB4034351.1"/>
    </source>
</evidence>
<comment type="caution">
    <text evidence="3">The sequence shown here is derived from an EMBL/GenBank/DDBJ whole genome shotgun (WGS) entry which is preliminary data.</text>
</comment>
<evidence type="ECO:0000256" key="1">
    <source>
        <dbReference type="ARBA" id="ARBA00022801"/>
    </source>
</evidence>
<reference evidence="3 4" key="1">
    <citation type="submission" date="2020-08" db="EMBL/GenBank/DDBJ databases">
        <title>Genomic Encyclopedia of Type Strains, Phase IV (KMG-IV): sequencing the most valuable type-strain genomes for metagenomic binning, comparative biology and taxonomic classification.</title>
        <authorList>
            <person name="Goeker M."/>
        </authorList>
    </citation>
    <scope>NUCLEOTIDE SEQUENCE [LARGE SCALE GENOMIC DNA]</scope>
    <source>
        <strain evidence="3 4">DSM 104969</strain>
    </source>
</reference>
<evidence type="ECO:0000313" key="4">
    <source>
        <dbReference type="Proteomes" id="UP000555103"/>
    </source>
</evidence>
<dbReference type="SUPFAM" id="SSF49785">
    <property type="entry name" value="Galactose-binding domain-like"/>
    <property type="match status" value="1"/>
</dbReference>
<sequence>MSKILKIVFAICFVSLITYDLHAEVKLPSIFSDNMVIQQNKPINIWGWADKNESVEVRFMNQTKKVKADKLGKWSLILDAVSYGGPYILEVKGKSNKIVLNNILVGEVWLCSGQSNMEWTVDRVNNTEREIENANCPQIRSFNVVKAVSMKPEEELKGEWQECTPSTVPYFSAVAYFFARKLNQEMNIPIGIINSSWGGTDIETWISKEPFGKLDDKFKRRYEAFEITDFDKFIKENDINKKAYLNAMNNDPGIAQEWYNPVYDASSWKKMQLPQLWENVLGQVDGIIWFKYNISLPEEVNDDSALIRFGTIDDDDAVWINGEKIGETRGYNKDRAYNIPKGFLKEGINTITVKISDYSGGGGIYGSADNLYLEAGGKKYPLAGEWLYKEAVTNKLFNYVGFSPNSLPSLLYNAMINPITGFGIKGAIWYQGENNAGQAYNYRTLFPVMINDWRAKWGYEFPFYWVQLANFMAKDNVPKDSEWAELREAQTMTLSLPQTGQSVITDIGDANDIHPRNKQDVGLRLALNALHKDYGRKDLAYTGPVFETMNIDGDKAIIEFGNADNGFVVKNKYGYIEGFTIAGADKKFVWAKAYIDGNKVVVYSDQVKNPVAVRYSWANNPDVNLFNKEGLPAVPFRTDNWKGITQHD</sequence>
<evidence type="ECO:0000259" key="2">
    <source>
        <dbReference type="Pfam" id="PF03629"/>
    </source>
</evidence>
<dbReference type="SUPFAM" id="SSF52266">
    <property type="entry name" value="SGNH hydrolase"/>
    <property type="match status" value="1"/>
</dbReference>
<dbReference type="Gene3D" id="3.40.50.1110">
    <property type="entry name" value="SGNH hydrolase"/>
    <property type="match status" value="2"/>
</dbReference>
<keyword evidence="1 3" id="KW-0378">Hydrolase</keyword>
<dbReference type="PANTHER" id="PTHR22901:SF0">
    <property type="entry name" value="SIALATE O-ACETYLESTERASE"/>
    <property type="match status" value="1"/>
</dbReference>
<feature type="domain" description="Sialate O-acetylesterase" evidence="2">
    <location>
        <begin position="107"/>
        <end position="211"/>
    </location>
</feature>
<protein>
    <submittedName>
        <fullName evidence="3">Sialate O-acetylesterase</fullName>
        <ecNumber evidence="3">3.1.1.53</ecNumber>
    </submittedName>
</protein>
<dbReference type="AlphaFoldDB" id="A0A840CGK4"/>
<dbReference type="InterPro" id="IPR039329">
    <property type="entry name" value="SIAE"/>
</dbReference>
<keyword evidence="4" id="KW-1185">Reference proteome</keyword>
<name>A0A840CGK4_9BACT</name>
<dbReference type="InterPro" id="IPR008979">
    <property type="entry name" value="Galactose-bd-like_sf"/>
</dbReference>
<gene>
    <name evidence="3" type="ORF">GGR21_000236</name>
</gene>
<dbReference type="Pfam" id="PF03629">
    <property type="entry name" value="SASA"/>
    <property type="match status" value="2"/>
</dbReference>
<accession>A0A840CGK4</accession>
<dbReference type="GO" id="GO:0004553">
    <property type="term" value="F:hydrolase activity, hydrolyzing O-glycosyl compounds"/>
    <property type="evidence" value="ECO:0007669"/>
    <property type="project" value="InterPro"/>
</dbReference>
<dbReference type="RefSeq" id="WP_183305294.1">
    <property type="nucleotide sequence ID" value="NZ_JACIEP010000001.1"/>
</dbReference>
<dbReference type="InterPro" id="IPR005181">
    <property type="entry name" value="SASA"/>
</dbReference>
<proteinExistence type="predicted"/>
<dbReference type="InterPro" id="IPR036514">
    <property type="entry name" value="SGNH_hydro_sf"/>
</dbReference>
<dbReference type="EC" id="3.1.1.53" evidence="3"/>
<dbReference type="PANTHER" id="PTHR22901">
    <property type="entry name" value="SIALATE O-ACETYLESTERASE"/>
    <property type="match status" value="1"/>
</dbReference>